<gene>
    <name evidence="5" type="ORF">GCM10011611_56130</name>
</gene>
<keyword evidence="2" id="KW-0238">DNA-binding</keyword>
<dbReference type="GO" id="GO:0003677">
    <property type="term" value="F:DNA binding"/>
    <property type="evidence" value="ECO:0007669"/>
    <property type="project" value="UniProtKB-KW"/>
</dbReference>
<dbReference type="SMART" id="SM00895">
    <property type="entry name" value="FCD"/>
    <property type="match status" value="1"/>
</dbReference>
<name>A0A8J2YZD9_9PROT</name>
<dbReference type="Pfam" id="PF07729">
    <property type="entry name" value="FCD"/>
    <property type="match status" value="1"/>
</dbReference>
<keyword evidence="3" id="KW-0804">Transcription</keyword>
<dbReference type="InterPro" id="IPR036390">
    <property type="entry name" value="WH_DNA-bd_sf"/>
</dbReference>
<reference evidence="5" key="1">
    <citation type="journal article" date="2014" name="Int. J. Syst. Evol. Microbiol.">
        <title>Complete genome sequence of Corynebacterium casei LMG S-19264T (=DSM 44701T), isolated from a smear-ripened cheese.</title>
        <authorList>
            <consortium name="US DOE Joint Genome Institute (JGI-PGF)"/>
            <person name="Walter F."/>
            <person name="Albersmeier A."/>
            <person name="Kalinowski J."/>
            <person name="Ruckert C."/>
        </authorList>
    </citation>
    <scope>NUCLEOTIDE SEQUENCE</scope>
    <source>
        <strain evidence="5">CGMCC 1.15725</strain>
    </source>
</reference>
<dbReference type="EMBL" id="BMJQ01000018">
    <property type="protein sequence ID" value="GGF42461.1"/>
    <property type="molecule type" value="Genomic_DNA"/>
</dbReference>
<organism evidence="5 6">
    <name type="scientific">Aliidongia dinghuensis</name>
    <dbReference type="NCBI Taxonomy" id="1867774"/>
    <lineage>
        <taxon>Bacteria</taxon>
        <taxon>Pseudomonadati</taxon>
        <taxon>Pseudomonadota</taxon>
        <taxon>Alphaproteobacteria</taxon>
        <taxon>Rhodospirillales</taxon>
        <taxon>Dongiaceae</taxon>
        <taxon>Aliidongia</taxon>
    </lineage>
</organism>
<dbReference type="InterPro" id="IPR000524">
    <property type="entry name" value="Tscrpt_reg_HTH_GntR"/>
</dbReference>
<evidence type="ECO:0000313" key="6">
    <source>
        <dbReference type="Proteomes" id="UP000646365"/>
    </source>
</evidence>
<dbReference type="PROSITE" id="PS50949">
    <property type="entry name" value="HTH_GNTR"/>
    <property type="match status" value="1"/>
</dbReference>
<dbReference type="Proteomes" id="UP000646365">
    <property type="component" value="Unassembled WGS sequence"/>
</dbReference>
<evidence type="ECO:0000256" key="3">
    <source>
        <dbReference type="ARBA" id="ARBA00023163"/>
    </source>
</evidence>
<dbReference type="Gene3D" id="1.20.120.530">
    <property type="entry name" value="GntR ligand-binding domain-like"/>
    <property type="match status" value="1"/>
</dbReference>
<dbReference type="InterPro" id="IPR011711">
    <property type="entry name" value="GntR_C"/>
</dbReference>
<proteinExistence type="predicted"/>
<keyword evidence="1" id="KW-0805">Transcription regulation</keyword>
<keyword evidence="6" id="KW-1185">Reference proteome</keyword>
<protein>
    <recommendedName>
        <fullName evidence="4">HTH gntR-type domain-containing protein</fullName>
    </recommendedName>
</protein>
<evidence type="ECO:0000259" key="4">
    <source>
        <dbReference type="PROSITE" id="PS50949"/>
    </source>
</evidence>
<comment type="caution">
    <text evidence="5">The sequence shown here is derived from an EMBL/GenBank/DDBJ whole genome shotgun (WGS) entry which is preliminary data.</text>
</comment>
<reference evidence="5" key="2">
    <citation type="submission" date="2020-09" db="EMBL/GenBank/DDBJ databases">
        <authorList>
            <person name="Sun Q."/>
            <person name="Zhou Y."/>
        </authorList>
    </citation>
    <scope>NUCLEOTIDE SEQUENCE</scope>
    <source>
        <strain evidence="5">CGMCC 1.15725</strain>
    </source>
</reference>
<dbReference type="PANTHER" id="PTHR43537">
    <property type="entry name" value="TRANSCRIPTIONAL REGULATOR, GNTR FAMILY"/>
    <property type="match status" value="1"/>
</dbReference>
<dbReference type="SUPFAM" id="SSF48008">
    <property type="entry name" value="GntR ligand-binding domain-like"/>
    <property type="match status" value="1"/>
</dbReference>
<dbReference type="InterPro" id="IPR008920">
    <property type="entry name" value="TF_FadR/GntR_C"/>
</dbReference>
<dbReference type="SUPFAM" id="SSF46785">
    <property type="entry name" value="Winged helix' DNA-binding domain"/>
    <property type="match status" value="1"/>
</dbReference>
<dbReference type="Pfam" id="PF00392">
    <property type="entry name" value="GntR"/>
    <property type="match status" value="1"/>
</dbReference>
<sequence length="221" mass="23610">MEAAKLSRSTLADAAYQAVRTLLLDGGRHAPGDKISVEALTRELGVSRSPVWSAIARLEAEGIVEVHPRQGVFLIGFSAEKVQALFEAREALEGMAARLAAERIRPEVLTALSRSLEAQRAILAADDRARYPEETQRFHGLVTAAAGNPVIEQQLGRIYAQVAAMCSRHRTTAQLDAHVDDHAALVAALAAGDADRAEALSRAHARRLAEAALAGLGSRPE</sequence>
<dbReference type="InterPro" id="IPR036388">
    <property type="entry name" value="WH-like_DNA-bd_sf"/>
</dbReference>
<dbReference type="RefSeq" id="WP_189051481.1">
    <property type="nucleotide sequence ID" value="NZ_BMJQ01000018.1"/>
</dbReference>
<accession>A0A8J2YZD9</accession>
<dbReference type="PANTHER" id="PTHR43537:SF45">
    <property type="entry name" value="GNTR FAMILY REGULATORY PROTEIN"/>
    <property type="match status" value="1"/>
</dbReference>
<evidence type="ECO:0000256" key="2">
    <source>
        <dbReference type="ARBA" id="ARBA00023125"/>
    </source>
</evidence>
<dbReference type="AlphaFoldDB" id="A0A8J2YZD9"/>
<feature type="domain" description="HTH gntR-type" evidence="4">
    <location>
        <begin position="9"/>
        <end position="77"/>
    </location>
</feature>
<dbReference type="SMART" id="SM00345">
    <property type="entry name" value="HTH_GNTR"/>
    <property type="match status" value="1"/>
</dbReference>
<evidence type="ECO:0000256" key="1">
    <source>
        <dbReference type="ARBA" id="ARBA00023015"/>
    </source>
</evidence>
<evidence type="ECO:0000313" key="5">
    <source>
        <dbReference type="EMBL" id="GGF42461.1"/>
    </source>
</evidence>
<dbReference type="Gene3D" id="1.10.10.10">
    <property type="entry name" value="Winged helix-like DNA-binding domain superfamily/Winged helix DNA-binding domain"/>
    <property type="match status" value="1"/>
</dbReference>
<dbReference type="GO" id="GO:0003700">
    <property type="term" value="F:DNA-binding transcription factor activity"/>
    <property type="evidence" value="ECO:0007669"/>
    <property type="project" value="InterPro"/>
</dbReference>